<sequence>MTGKSWRRSLYLARVLLTVALLSMTTHGYGGAGIATDGSVGARQTIAGANAGAGRFVIPQTLGSVVGNNLFHSFSKFNIDTGQTADFTTSTAALAHVISRVSGGSLSQINGTLKLTAAAGSAPAFFFINPAGIVFGAGAALSVPGAFHVSTADYVKFANGDKFHADLGRASTLSSAAPAAFGFLGGTSAPVIVKDGAIVEAQPSQPISVVAGDIEVSNDSVVLTQGGDIRVVAVGNAAQEIGLTGTLAMASGNLAILKGGLIESFVVGGVDGGAVAMSAGNITFDSQGSSGATGIFSQVSRGSSGISGSIEVLATGNFSLVNGGVIFSSTDSSSNASMVKVSAASISVDGRGSSSATGIFSQALSGTGSAGSLEVAAQGGMLSVVNGGQIVSDTYSSGHAGTIGVSAGSIALDNGGIISSTTFSSGNAGIVKVGAGNISIDKQGGSVTGIISRAESGSTGNAGSVEVSTTEILSIVNGGQVSASTYGPGDAGTVKVNAGSIAIDGRNSRFATGIDSNASSGSMGNAGSVDVSAVGALSVVNGGEISSNTSSKGNAGTVRVGAGSIAIGSQASGSGGRISSYAFDGPTGNAGNIEVSTTGNLAIVNGGAIASSTRSSSGNAGTVKVSAGSIVIDSSGPLGQGFSRSTAGIFSDAVAGTGKAGSVEVSATGNIFLVNRGSISSSTSSFGDAGTVKVSAGGMAAASGAGIFSQAEDGTGNAGNVDVSVTGKLSIDPGGVISSTTFSYGNAGMVRVRAGSISIDGLESDNATGIISNANRGSTGNAGGVEVSASGDLSLVNGGKVSSNTSSPGHAGSVEVSVTGNLSFVSGGLLSSSTISGGDGGTVKVRAGSIDIDGGSIDIDGQGGRLVTGIATFSVPMSGATRNSGNAGNIDVAVTDHLAVVNSEITSSTQSAGNAGTVTVRAGSISIVNHGSISSDAVPGSTGNAGTVNVSAGSITIDNGGIISSDTFPRSLGNAGKVEVSASRALAIVNGGKISSGTSALGDAGTVKVSAGSITIIGSQESSDTGIFSSAKPGSTGNAGSVDVTAAGDLSLVNGGAIDSSTFSSGSAGSVTVHSSSLRLDGRAGNGNSSQISAAALENSSGQTGSVTVTANDLTLSNGGQITIENRARVKDPSALTPTSLTVTAPRITLLNSPHAITTESTGNVAAGNIRITASDQLQLDPSGITTTAFEGNGGAIDITAGLLRLDHSQITTSVTGSDNGNGGNIRITADSLILNTGFIQANTKAANSSGGDVSITAQNLVASGNTLFLGESTIHTFQSGVFGINVIQAAAPTGISGTVQISTPKLDVTTSLVGLDTRLINAQVARRLCENTRGSSLVPVGRGGLPPGGADYLSPGQISGIGFVTSPTVSLPSRHASWPNPFSPCLAL</sequence>
<dbReference type="InterPro" id="IPR011050">
    <property type="entry name" value="Pectin_lyase_fold/virulence"/>
</dbReference>
<accession>A0A080M776</accession>
<evidence type="ECO:0000313" key="4">
    <source>
        <dbReference type="Proteomes" id="UP000020077"/>
    </source>
</evidence>
<feature type="domain" description="Filamentous haemagglutinin FhaB/tRNA nuclease CdiA-like TPS" evidence="2">
    <location>
        <begin position="40"/>
        <end position="158"/>
    </location>
</feature>
<protein>
    <recommendedName>
        <fullName evidence="2">Filamentous haemagglutinin FhaB/tRNA nuclease CdiA-like TPS domain-containing protein</fullName>
    </recommendedName>
</protein>
<proteinExistence type="predicted"/>
<name>A0A080M776_9PROT</name>
<dbReference type="SUPFAM" id="SSF51126">
    <property type="entry name" value="Pectin lyase-like"/>
    <property type="match status" value="1"/>
</dbReference>
<dbReference type="InterPro" id="IPR008638">
    <property type="entry name" value="FhaB/CdiA-like_TPS"/>
</dbReference>
<dbReference type="NCBIfam" id="TIGR01901">
    <property type="entry name" value="adhes_NPXG"/>
    <property type="match status" value="1"/>
</dbReference>
<comment type="caution">
    <text evidence="3">The sequence shown here is derived from an EMBL/GenBank/DDBJ whole genome shotgun (WGS) entry which is preliminary data.</text>
</comment>
<dbReference type="EMBL" id="JDVG02000311">
    <property type="protein sequence ID" value="KFB72974.1"/>
    <property type="molecule type" value="Genomic_DNA"/>
</dbReference>
<dbReference type="InterPro" id="IPR012334">
    <property type="entry name" value="Pectin_lyas_fold"/>
</dbReference>
<dbReference type="Gene3D" id="2.160.20.10">
    <property type="entry name" value="Single-stranded right-handed beta-helix, Pectin lyase-like"/>
    <property type="match status" value="3"/>
</dbReference>
<evidence type="ECO:0000313" key="3">
    <source>
        <dbReference type="EMBL" id="KFB72974.1"/>
    </source>
</evidence>
<dbReference type="Pfam" id="PF05860">
    <property type="entry name" value="TPS"/>
    <property type="match status" value="1"/>
</dbReference>
<dbReference type="Proteomes" id="UP000020077">
    <property type="component" value="Unassembled WGS sequence"/>
</dbReference>
<gene>
    <name evidence="3" type="ORF">AW09_001810</name>
</gene>
<feature type="signal peptide" evidence="1">
    <location>
        <begin position="1"/>
        <end position="28"/>
    </location>
</feature>
<evidence type="ECO:0000256" key="1">
    <source>
        <dbReference type="SAM" id="SignalP"/>
    </source>
</evidence>
<reference evidence="3 4" key="1">
    <citation type="submission" date="2014-02" db="EMBL/GenBank/DDBJ databases">
        <title>Expanding our view of genomic diversity in Candidatus Accumulibacter clades.</title>
        <authorList>
            <person name="Skennerton C.T."/>
            <person name="Barr J.J."/>
            <person name="Slater F.R."/>
            <person name="Bond P.L."/>
            <person name="Tyson G.W."/>
        </authorList>
    </citation>
    <scope>NUCLEOTIDE SEQUENCE [LARGE SCALE GENOMIC DNA]</scope>
    <source>
        <strain evidence="4">BA-91</strain>
    </source>
</reference>
<dbReference type="SMART" id="SM00912">
    <property type="entry name" value="Haemagg_act"/>
    <property type="match status" value="1"/>
</dbReference>
<evidence type="ECO:0000259" key="2">
    <source>
        <dbReference type="SMART" id="SM00912"/>
    </source>
</evidence>
<feature type="chain" id="PRO_5001750881" description="Filamentous haemagglutinin FhaB/tRNA nuclease CdiA-like TPS domain-containing protein" evidence="1">
    <location>
        <begin position="29"/>
        <end position="1389"/>
    </location>
</feature>
<keyword evidence="1" id="KW-0732">Signal</keyword>
<organism evidence="3 4">
    <name type="scientific">Candidatus Accumulibacter phosphatis</name>
    <dbReference type="NCBI Taxonomy" id="327160"/>
    <lineage>
        <taxon>Bacteria</taxon>
        <taxon>Pseudomonadati</taxon>
        <taxon>Pseudomonadota</taxon>
        <taxon>Betaproteobacteria</taxon>
        <taxon>Candidatus Accumulibacter</taxon>
    </lineage>
</organism>